<evidence type="ECO:0000256" key="1">
    <source>
        <dbReference type="SAM" id="MobiDB-lite"/>
    </source>
</evidence>
<reference evidence="2 3" key="1">
    <citation type="submission" date="2019-03" db="EMBL/GenBank/DDBJ databases">
        <title>Single cell metagenomics reveals metabolic interactions within the superorganism composed of flagellate Streblomastix strix and complex community of Bacteroidetes bacteria on its surface.</title>
        <authorList>
            <person name="Treitli S.C."/>
            <person name="Kolisko M."/>
            <person name="Husnik F."/>
            <person name="Keeling P."/>
            <person name="Hampl V."/>
        </authorList>
    </citation>
    <scope>NUCLEOTIDE SEQUENCE [LARGE SCALE GENOMIC DNA]</scope>
    <source>
        <strain evidence="2">ST1C</strain>
    </source>
</reference>
<dbReference type="EMBL" id="SNRW01040774">
    <property type="protein sequence ID" value="KAA6341506.1"/>
    <property type="molecule type" value="Genomic_DNA"/>
</dbReference>
<feature type="compositionally biased region" description="Low complexity" evidence="1">
    <location>
        <begin position="60"/>
        <end position="76"/>
    </location>
</feature>
<feature type="region of interest" description="Disordered" evidence="1">
    <location>
        <begin position="19"/>
        <end position="81"/>
    </location>
</feature>
<feature type="compositionally biased region" description="Low complexity" evidence="1">
    <location>
        <begin position="19"/>
        <end position="33"/>
    </location>
</feature>
<comment type="caution">
    <text evidence="2">The sequence shown here is derived from an EMBL/GenBank/DDBJ whole genome shotgun (WGS) entry which is preliminary data.</text>
</comment>
<organism evidence="2 3">
    <name type="scientific">Streblomastix strix</name>
    <dbReference type="NCBI Taxonomy" id="222440"/>
    <lineage>
        <taxon>Eukaryota</taxon>
        <taxon>Metamonada</taxon>
        <taxon>Preaxostyla</taxon>
        <taxon>Oxymonadida</taxon>
        <taxon>Streblomastigidae</taxon>
        <taxon>Streblomastix</taxon>
    </lineage>
</organism>
<evidence type="ECO:0000313" key="2">
    <source>
        <dbReference type="EMBL" id="KAA6341506.1"/>
    </source>
</evidence>
<accession>A0A5J4S5Z1</accession>
<proteinExistence type="predicted"/>
<dbReference type="AlphaFoldDB" id="A0A5J4S5Z1"/>
<sequence>MGGLLQQRLLQAQKKSLVTQNQTNQSTPSTYQQLSPGITFIQRKLSDITEENGEMRMNTQDPDSPLSAQQQSSQLSKIGNEQINAQMDQSINDKMSNILNNNENINENRQIVKLDSDGIIIDKDIPQENMKEETNDKDDS</sequence>
<name>A0A5J4S5Z1_9EUKA</name>
<protein>
    <submittedName>
        <fullName evidence="2">Uncharacterized protein</fullName>
    </submittedName>
</protein>
<gene>
    <name evidence="2" type="ORF">EZS28_052454</name>
</gene>
<evidence type="ECO:0000313" key="3">
    <source>
        <dbReference type="Proteomes" id="UP000324800"/>
    </source>
</evidence>
<dbReference type="Proteomes" id="UP000324800">
    <property type="component" value="Unassembled WGS sequence"/>
</dbReference>